<keyword evidence="4" id="KW-0175">Coiled coil</keyword>
<feature type="coiled-coil region" evidence="4">
    <location>
        <begin position="348"/>
        <end position="375"/>
    </location>
</feature>
<dbReference type="InterPro" id="IPR017923">
    <property type="entry name" value="TFIIS_N"/>
</dbReference>
<dbReference type="Gramene" id="OE9A038801T1">
    <property type="protein sequence ID" value="OE9A038801C1"/>
    <property type="gene ID" value="OE9A038801"/>
</dbReference>
<evidence type="ECO:0000313" key="9">
    <source>
        <dbReference type="Proteomes" id="UP000594638"/>
    </source>
</evidence>
<reference evidence="8 9" key="1">
    <citation type="submission" date="2019-12" db="EMBL/GenBank/DDBJ databases">
        <authorList>
            <person name="Alioto T."/>
            <person name="Alioto T."/>
            <person name="Gomez Garrido J."/>
        </authorList>
    </citation>
    <scope>NUCLEOTIDE SEQUENCE [LARGE SCALE GENOMIC DNA]</scope>
</reference>
<protein>
    <submittedName>
        <fullName evidence="8">Probable mediator of RNA polymerase II transcription subunit 26c</fullName>
    </submittedName>
</protein>
<dbReference type="InterPro" id="IPR035441">
    <property type="entry name" value="TFIIS/LEDGF_dom_sf"/>
</dbReference>
<feature type="region of interest" description="Disordered" evidence="5">
    <location>
        <begin position="105"/>
        <end position="133"/>
    </location>
</feature>
<dbReference type="Proteomes" id="UP000594638">
    <property type="component" value="Unassembled WGS sequence"/>
</dbReference>
<feature type="region of interest" description="Disordered" evidence="5">
    <location>
        <begin position="299"/>
        <end position="345"/>
    </location>
</feature>
<feature type="compositionally biased region" description="Polar residues" evidence="5">
    <location>
        <begin position="107"/>
        <end position="120"/>
    </location>
</feature>
<feature type="region of interest" description="Disordered" evidence="5">
    <location>
        <begin position="385"/>
        <end position="404"/>
    </location>
</feature>
<evidence type="ECO:0000256" key="1">
    <source>
        <dbReference type="ARBA" id="ARBA00004123"/>
    </source>
</evidence>
<keyword evidence="2 3" id="KW-0539">Nucleus</keyword>
<name>A0A8S0U630_OLEEU</name>
<dbReference type="EMBL" id="CACTIH010007463">
    <property type="protein sequence ID" value="CAA3014002.1"/>
    <property type="molecule type" value="Genomic_DNA"/>
</dbReference>
<feature type="compositionally biased region" description="Basic and acidic residues" evidence="5">
    <location>
        <begin position="299"/>
        <end position="310"/>
    </location>
</feature>
<dbReference type="SMART" id="SM00509">
    <property type="entry name" value="TFS2N"/>
    <property type="match status" value="1"/>
</dbReference>
<organism evidence="8 9">
    <name type="scientific">Olea europaea subsp. europaea</name>
    <dbReference type="NCBI Taxonomy" id="158383"/>
    <lineage>
        <taxon>Eukaryota</taxon>
        <taxon>Viridiplantae</taxon>
        <taxon>Streptophyta</taxon>
        <taxon>Embryophyta</taxon>
        <taxon>Tracheophyta</taxon>
        <taxon>Spermatophyta</taxon>
        <taxon>Magnoliopsida</taxon>
        <taxon>eudicotyledons</taxon>
        <taxon>Gunneridae</taxon>
        <taxon>Pentapetalae</taxon>
        <taxon>asterids</taxon>
        <taxon>lamiids</taxon>
        <taxon>Lamiales</taxon>
        <taxon>Oleaceae</taxon>
        <taxon>Oleeae</taxon>
        <taxon>Olea</taxon>
    </lineage>
</organism>
<keyword evidence="6" id="KW-0812">Transmembrane</keyword>
<dbReference type="GO" id="GO:0005634">
    <property type="term" value="C:nucleus"/>
    <property type="evidence" value="ECO:0007669"/>
    <property type="project" value="UniProtKB-SubCell"/>
</dbReference>
<comment type="subcellular location">
    <subcellularLocation>
        <location evidence="1 3">Nucleus</location>
    </subcellularLocation>
</comment>
<feature type="domain" description="TFIIS N-terminal" evidence="7">
    <location>
        <begin position="140"/>
        <end position="214"/>
    </location>
</feature>
<keyword evidence="6" id="KW-0472">Membrane</keyword>
<gene>
    <name evidence="8" type="ORF">OLEA9_A038801</name>
</gene>
<dbReference type="CDD" id="cd00183">
    <property type="entry name" value="TFIIS_I"/>
    <property type="match status" value="1"/>
</dbReference>
<proteinExistence type="predicted"/>
<dbReference type="AlphaFoldDB" id="A0A8S0U630"/>
<feature type="region of interest" description="Disordered" evidence="5">
    <location>
        <begin position="220"/>
        <end position="253"/>
    </location>
</feature>
<dbReference type="PANTHER" id="PTHR47210:SF1">
    <property type="entry name" value="MEDIATOR OF RNA POLYMERASE II TRANSCRIPTION SUBUNIT 26C-RELATED"/>
    <property type="match status" value="1"/>
</dbReference>
<feature type="compositionally biased region" description="Gly residues" evidence="5">
    <location>
        <begin position="394"/>
        <end position="404"/>
    </location>
</feature>
<dbReference type="OrthoDB" id="550309at2759"/>
<evidence type="ECO:0000256" key="4">
    <source>
        <dbReference type="SAM" id="Coils"/>
    </source>
</evidence>
<accession>A0A8S0U630</accession>
<evidence type="ECO:0000259" key="7">
    <source>
        <dbReference type="PROSITE" id="PS51319"/>
    </source>
</evidence>
<dbReference type="PROSITE" id="PS51319">
    <property type="entry name" value="TFIIS_N"/>
    <property type="match status" value="1"/>
</dbReference>
<evidence type="ECO:0000256" key="2">
    <source>
        <dbReference type="ARBA" id="ARBA00023242"/>
    </source>
</evidence>
<feature type="compositionally biased region" description="Polar residues" evidence="5">
    <location>
        <begin position="220"/>
        <end position="241"/>
    </location>
</feature>
<dbReference type="Gene3D" id="1.20.930.10">
    <property type="entry name" value="Conserved domain common to transcription factors TFIIS, elongin A, CRSP70"/>
    <property type="match status" value="1"/>
</dbReference>
<evidence type="ECO:0000313" key="8">
    <source>
        <dbReference type="EMBL" id="CAA3014002.1"/>
    </source>
</evidence>
<feature type="region of interest" description="Disordered" evidence="5">
    <location>
        <begin position="71"/>
        <end position="90"/>
    </location>
</feature>
<feature type="compositionally biased region" description="Polar residues" evidence="5">
    <location>
        <begin position="329"/>
        <end position="339"/>
    </location>
</feature>
<sequence length="404" mass="46170">MDSDELRAILSRSRVGIWALIDTAIKVAISDYAEDLKHRRDKIVESLYSSPSSNQLCQNCNSSINDEVQDHYYSHNNNSDNNNDYANDNKKNSIFSNDIINEEFSKSPLTPESNNRNSTGGEEEEEDLDPYGGLFDDEQTKILRFKEQLEDPNQSEEYVVELLQNLADMDITFQALKETDIGRYVNGLRKYPSNEVRRLVKELVRKWKETVDEWVKENNPEASSNLIADGDSPQQNMSKNQHNGHHQVPDFGYSPNPRSECMNQILKFAVGNFLLVSSLCIWLMLYMITFSLLDGKSGSERNSLEYEPKSKPSQSVSRRETPSRPPQSVPKSASATPNKPQREAAIDDERLNSARRRLQENYQEAQNAKKQRTIQVMDIHEIPKPRNGFIARNKGGGVQGRNHR</sequence>
<dbReference type="InterPro" id="IPR003617">
    <property type="entry name" value="TFIIS/CRSP70_N_sub"/>
</dbReference>
<feature type="transmembrane region" description="Helical" evidence="6">
    <location>
        <begin position="268"/>
        <end position="293"/>
    </location>
</feature>
<dbReference type="Pfam" id="PF08711">
    <property type="entry name" value="Med26"/>
    <property type="match status" value="1"/>
</dbReference>
<dbReference type="SUPFAM" id="SSF47676">
    <property type="entry name" value="Conserved domain common to transcription factors TFIIS, elongin A, CRSP70"/>
    <property type="match status" value="1"/>
</dbReference>
<feature type="compositionally biased region" description="Low complexity" evidence="5">
    <location>
        <begin position="74"/>
        <end position="86"/>
    </location>
</feature>
<comment type="caution">
    <text evidence="8">The sequence shown here is derived from an EMBL/GenBank/DDBJ whole genome shotgun (WGS) entry which is preliminary data.</text>
</comment>
<evidence type="ECO:0000256" key="3">
    <source>
        <dbReference type="PROSITE-ProRule" id="PRU00649"/>
    </source>
</evidence>
<dbReference type="InterPro" id="IPR044790">
    <property type="entry name" value="MD26C-like"/>
</dbReference>
<keyword evidence="9" id="KW-1185">Reference proteome</keyword>
<evidence type="ECO:0000256" key="5">
    <source>
        <dbReference type="SAM" id="MobiDB-lite"/>
    </source>
</evidence>
<evidence type="ECO:0000256" key="6">
    <source>
        <dbReference type="SAM" id="Phobius"/>
    </source>
</evidence>
<dbReference type="PANTHER" id="PTHR47210">
    <property type="entry name" value="MEDIATOR OF RNA POLYMERASE II TRANSCRIPTION SUBUNIT 26C-RELATED"/>
    <property type="match status" value="1"/>
</dbReference>
<keyword evidence="6" id="KW-1133">Transmembrane helix</keyword>